<dbReference type="RefSeq" id="WP_344237774.1">
    <property type="nucleotide sequence ID" value="NZ_BAAAHH010000003.1"/>
</dbReference>
<dbReference type="Proteomes" id="UP001500665">
    <property type="component" value="Unassembled WGS sequence"/>
</dbReference>
<organism evidence="1 2">
    <name type="scientific">Actinocorallia libanotica</name>
    <dbReference type="NCBI Taxonomy" id="46162"/>
    <lineage>
        <taxon>Bacteria</taxon>
        <taxon>Bacillati</taxon>
        <taxon>Actinomycetota</taxon>
        <taxon>Actinomycetes</taxon>
        <taxon>Streptosporangiales</taxon>
        <taxon>Thermomonosporaceae</taxon>
        <taxon>Actinocorallia</taxon>
    </lineage>
</organism>
<gene>
    <name evidence="1" type="ORF">GCM10009550_13000</name>
</gene>
<dbReference type="EMBL" id="BAAAHH010000003">
    <property type="protein sequence ID" value="GAA0942103.1"/>
    <property type="molecule type" value="Genomic_DNA"/>
</dbReference>
<comment type="caution">
    <text evidence="1">The sequence shown here is derived from an EMBL/GenBank/DDBJ whole genome shotgun (WGS) entry which is preliminary data.</text>
</comment>
<proteinExistence type="predicted"/>
<evidence type="ECO:0000313" key="1">
    <source>
        <dbReference type="EMBL" id="GAA0942103.1"/>
    </source>
</evidence>
<keyword evidence="2" id="KW-1185">Reference proteome</keyword>
<protein>
    <submittedName>
        <fullName evidence="1">Uncharacterized protein</fullName>
    </submittedName>
</protein>
<evidence type="ECO:0000313" key="2">
    <source>
        <dbReference type="Proteomes" id="UP001500665"/>
    </source>
</evidence>
<sequence length="152" mass="16799">MEIRFIRLPGNRCEISVSDREGPDLLLPAVRVGHFLPHDLMHAAVERSLGLDDGLWGAIARGAMIDGSTFTEVRQNGDTGMKKALNRGGDGIMDAEIKVHSAYRAWRGLPTHAGRAPSPLSQDELLRARQALAEAARQWEETPEGDALIWHW</sequence>
<name>A0ABN1QFQ9_9ACTN</name>
<accession>A0ABN1QFQ9</accession>
<reference evidence="1 2" key="1">
    <citation type="journal article" date="2019" name="Int. J. Syst. Evol. Microbiol.">
        <title>The Global Catalogue of Microorganisms (GCM) 10K type strain sequencing project: providing services to taxonomists for standard genome sequencing and annotation.</title>
        <authorList>
            <consortium name="The Broad Institute Genomics Platform"/>
            <consortium name="The Broad Institute Genome Sequencing Center for Infectious Disease"/>
            <person name="Wu L."/>
            <person name="Ma J."/>
        </authorList>
    </citation>
    <scope>NUCLEOTIDE SEQUENCE [LARGE SCALE GENOMIC DNA]</scope>
    <source>
        <strain evidence="1 2">JCM 10696</strain>
    </source>
</reference>